<dbReference type="RefSeq" id="WP_047264123.1">
    <property type="nucleotide sequence ID" value="NZ_CP004021.1"/>
</dbReference>
<sequence length="72" mass="8403">MTKFKVSSNVYETKKGLITSITATGKHDGLKLLVKLDEQGKISKEREREIRGKVMESYTLIYREFFKDEDDE</sequence>
<evidence type="ECO:0000313" key="1">
    <source>
        <dbReference type="EMBL" id="AKK20082.1"/>
    </source>
</evidence>
<accession>A0A0G3I8L2</accession>
<reference evidence="1 2" key="1">
    <citation type="journal article" date="2015" name="Genome Announc.">
        <title>Complete Genome Sequence of 'Candidatus Liberibacter africanus,' a Bacterium Associated with Citrus Huanglongbing.</title>
        <authorList>
            <person name="Lin H."/>
            <person name="Pietersen G."/>
            <person name="Han C."/>
            <person name="Read D.A."/>
            <person name="Lou B."/>
            <person name="Gupta G."/>
            <person name="Civerolo E.L."/>
        </authorList>
    </citation>
    <scope>NUCLEOTIDE SEQUENCE [LARGE SCALE GENOMIC DNA]</scope>
    <source>
        <strain evidence="1 2">PTSAPSY</strain>
    </source>
</reference>
<gene>
    <name evidence="1" type="ORF">G293_02250</name>
</gene>
<dbReference type="AlphaFoldDB" id="A0A0G3I8L2"/>
<dbReference type="PATRIC" id="fig|1277257.4.peg.488"/>
<dbReference type="STRING" id="1277257.G293_02250"/>
<proteinExistence type="predicted"/>
<name>A0A0G3I8L2_LIBAF</name>
<organism evidence="1 2">
    <name type="scientific">Candidatus Liberibacter africanus PTSAPSY</name>
    <dbReference type="NCBI Taxonomy" id="1277257"/>
    <lineage>
        <taxon>Bacteria</taxon>
        <taxon>Pseudomonadati</taxon>
        <taxon>Pseudomonadota</taxon>
        <taxon>Alphaproteobacteria</taxon>
        <taxon>Hyphomicrobiales</taxon>
        <taxon>Rhizobiaceae</taxon>
        <taxon>Liberibacter</taxon>
    </lineage>
</organism>
<dbReference type="Proteomes" id="UP000035503">
    <property type="component" value="Chromosome"/>
</dbReference>
<keyword evidence="2" id="KW-1185">Reference proteome</keyword>
<evidence type="ECO:0000313" key="2">
    <source>
        <dbReference type="Proteomes" id="UP000035503"/>
    </source>
</evidence>
<dbReference type="KEGG" id="lau:G293_02250"/>
<dbReference type="EMBL" id="CP004021">
    <property type="protein sequence ID" value="AKK20082.1"/>
    <property type="molecule type" value="Genomic_DNA"/>
</dbReference>
<protein>
    <submittedName>
        <fullName evidence="1">Uncharacterized protein</fullName>
    </submittedName>
</protein>